<dbReference type="SUPFAM" id="SSF53474">
    <property type="entry name" value="alpha/beta-Hydrolases"/>
    <property type="match status" value="1"/>
</dbReference>
<feature type="domain" description="AB hydrolase-1" evidence="2">
    <location>
        <begin position="16"/>
        <end position="244"/>
    </location>
</feature>
<proteinExistence type="predicted"/>
<dbReference type="AlphaFoldDB" id="A0A370DLT7"/>
<gene>
    <name evidence="3" type="ORF">DIZ78_10230</name>
</gene>
<evidence type="ECO:0000313" key="3">
    <source>
        <dbReference type="EMBL" id="RDH85334.1"/>
    </source>
</evidence>
<name>A0A370DLT7_9GAMM</name>
<dbReference type="InterPro" id="IPR000073">
    <property type="entry name" value="AB_hydrolase_1"/>
</dbReference>
<dbReference type="PANTHER" id="PTHR46118:SF4">
    <property type="entry name" value="PROTEIN ABHD11"/>
    <property type="match status" value="1"/>
</dbReference>
<organism evidence="3 4">
    <name type="scientific">endosymbiont of Escarpia spicata</name>
    <dbReference type="NCBI Taxonomy" id="2200908"/>
    <lineage>
        <taxon>Bacteria</taxon>
        <taxon>Pseudomonadati</taxon>
        <taxon>Pseudomonadota</taxon>
        <taxon>Gammaproteobacteria</taxon>
        <taxon>sulfur-oxidizing symbionts</taxon>
    </lineage>
</organism>
<sequence length="259" mass="28883">MPVELHYREAGDPALPTLILLHGLFGSSANWMGIVKRLEKRFHLIVPDSRNHGRSPHTAEMDYPSTADDLLALMDRLHLDTVHLLGHSMGGKVAMWLALNRSERVEKLVVADIAPVTYPDNFQPILQAMSGLDMERLAGRRAAETLLSGLVPSLEVRQYLLQNLVKVGNHWQWRLNLSGLQSAMPELLGFPDVTAARFPGAALFIHGGNSDYVSPDSRPVIKTLFPYARMRQLTGAGHWLYAEQPDAFSRQVTLFLSNC</sequence>
<comment type="caution">
    <text evidence="3">The sequence shown here is derived from an EMBL/GenBank/DDBJ whole genome shotgun (WGS) entry which is preliminary data.</text>
</comment>
<protein>
    <submittedName>
        <fullName evidence="3">Esterase</fullName>
    </submittedName>
</protein>
<accession>A0A370DLT7</accession>
<dbReference type="PRINTS" id="PR00111">
    <property type="entry name" value="ABHYDROLASE"/>
</dbReference>
<evidence type="ECO:0000256" key="1">
    <source>
        <dbReference type="ARBA" id="ARBA00022801"/>
    </source>
</evidence>
<dbReference type="EMBL" id="QFXE01000013">
    <property type="protein sequence ID" value="RDH85334.1"/>
    <property type="molecule type" value="Genomic_DNA"/>
</dbReference>
<dbReference type="PANTHER" id="PTHR46118">
    <property type="entry name" value="PROTEIN ABHD11"/>
    <property type="match status" value="1"/>
</dbReference>
<dbReference type="Gene3D" id="3.40.50.1820">
    <property type="entry name" value="alpha/beta hydrolase"/>
    <property type="match status" value="1"/>
</dbReference>
<evidence type="ECO:0000313" key="4">
    <source>
        <dbReference type="Proteomes" id="UP000254771"/>
    </source>
</evidence>
<dbReference type="Proteomes" id="UP000254771">
    <property type="component" value="Unassembled WGS sequence"/>
</dbReference>
<reference evidence="3 4" key="1">
    <citation type="journal article" date="2018" name="ISME J.">
        <title>Endosymbiont genomes yield clues of tubeworm success.</title>
        <authorList>
            <person name="Li Y."/>
            <person name="Liles M.R."/>
            <person name="Halanych K.M."/>
        </authorList>
    </citation>
    <scope>NUCLEOTIDE SEQUENCE [LARGE SCALE GENOMIC DNA]</scope>
    <source>
        <strain evidence="3">A1462</strain>
    </source>
</reference>
<dbReference type="GO" id="GO:0016787">
    <property type="term" value="F:hydrolase activity"/>
    <property type="evidence" value="ECO:0007669"/>
    <property type="project" value="UniProtKB-KW"/>
</dbReference>
<keyword evidence="4" id="KW-1185">Reference proteome</keyword>
<dbReference type="Pfam" id="PF00561">
    <property type="entry name" value="Abhydrolase_1"/>
    <property type="match status" value="1"/>
</dbReference>
<evidence type="ECO:0000259" key="2">
    <source>
        <dbReference type="Pfam" id="PF00561"/>
    </source>
</evidence>
<dbReference type="InterPro" id="IPR029058">
    <property type="entry name" value="AB_hydrolase_fold"/>
</dbReference>
<keyword evidence="1" id="KW-0378">Hydrolase</keyword>